<dbReference type="OrthoDB" id="9814545at2"/>
<keyword evidence="3" id="KW-0378">Hydrolase</keyword>
<reference evidence="3 4" key="1">
    <citation type="journal article" date="2015" name="Genome Announc.">
        <title>Draft Genome Sequence of Clostridium tyrobutyricum Strain DIVETGP, Isolated from Cow's Milk for Grana Padano Production.</title>
        <authorList>
            <person name="Soggiu A."/>
            <person name="Piras C."/>
            <person name="Gaiarsa S."/>
            <person name="Sassera D."/>
            <person name="Roncada P."/>
            <person name="Bendixen E."/>
            <person name="Brasca M."/>
            <person name="Bonizzi L."/>
        </authorList>
    </citation>
    <scope>NUCLEOTIDE SEQUENCE [LARGE SCALE GENOMIC DNA]</scope>
    <source>
        <strain evidence="3 4">DIVETGP</strain>
    </source>
</reference>
<comment type="caution">
    <text evidence="3">The sequence shown here is derived from an EMBL/GenBank/DDBJ whole genome shotgun (WGS) entry which is preliminary data.</text>
</comment>
<dbReference type="Proteomes" id="UP000019482">
    <property type="component" value="Unassembled WGS sequence"/>
</dbReference>
<dbReference type="InterPro" id="IPR050273">
    <property type="entry name" value="GppA/Ppx_hydrolase"/>
</dbReference>
<dbReference type="GO" id="GO:0004309">
    <property type="term" value="F:exopolyphosphatase activity"/>
    <property type="evidence" value="ECO:0007669"/>
    <property type="project" value="UniProtKB-EC"/>
</dbReference>
<protein>
    <submittedName>
        <fullName evidence="3">Exopolyphosphatase</fullName>
        <ecNumber evidence="3">3.6.1.11</ecNumber>
    </submittedName>
</protein>
<proteinExistence type="inferred from homology"/>
<dbReference type="GeneID" id="29420942"/>
<dbReference type="SUPFAM" id="SSF109604">
    <property type="entry name" value="HD-domain/PDEase-like"/>
    <property type="match status" value="1"/>
</dbReference>
<evidence type="ECO:0000313" key="3">
    <source>
        <dbReference type="EMBL" id="CDL91282.1"/>
    </source>
</evidence>
<dbReference type="EMBL" id="CBXI010000023">
    <property type="protein sequence ID" value="CDL91282.1"/>
    <property type="molecule type" value="Genomic_DNA"/>
</dbReference>
<keyword evidence="4" id="KW-1185">Reference proteome</keyword>
<dbReference type="RefSeq" id="WP_017753120.1">
    <property type="nucleotide sequence ID" value="NZ_CBXI010000023.1"/>
</dbReference>
<dbReference type="Pfam" id="PF21447">
    <property type="entry name" value="Ppx-GppA_III"/>
    <property type="match status" value="1"/>
</dbReference>
<dbReference type="PANTHER" id="PTHR30005:SF0">
    <property type="entry name" value="RETROGRADE REGULATION PROTEIN 2"/>
    <property type="match status" value="1"/>
</dbReference>
<dbReference type="InterPro" id="IPR048950">
    <property type="entry name" value="Ppx_GppA_C"/>
</dbReference>
<sequence length="199" mass="23439">MLDIYNYLSFQSAIYVAEKYNADKTMDHEIKIASFAMAVFDKTKHIHNLTDSYKNLLCCSSLLHDIGCFISKNKHHKHTRYIILTDSEFDVIPDDLRHYLSIISSSHRKSIDKSIKLYNENIQDKLKILISILRISDALDHKHKFNNVLNSISVTDQNLIFYIKSNDFQRTLVRFNIKNQLFNKIFKIQARLEPQVTYH</sequence>
<dbReference type="Gene3D" id="1.10.3210.10">
    <property type="entry name" value="Hypothetical protein af1432"/>
    <property type="match status" value="1"/>
</dbReference>
<evidence type="ECO:0000313" key="4">
    <source>
        <dbReference type="Proteomes" id="UP000019482"/>
    </source>
</evidence>
<name>W6NGV0_CLOTY</name>
<organism evidence="3 4">
    <name type="scientific">Clostridium tyrobutyricum DIVETGP</name>
    <dbReference type="NCBI Taxonomy" id="1408889"/>
    <lineage>
        <taxon>Bacteria</taxon>
        <taxon>Bacillati</taxon>
        <taxon>Bacillota</taxon>
        <taxon>Clostridia</taxon>
        <taxon>Eubacteriales</taxon>
        <taxon>Clostridiaceae</taxon>
        <taxon>Clostridium</taxon>
    </lineage>
</organism>
<dbReference type="AlphaFoldDB" id="W6NGV0"/>
<comment type="similarity">
    <text evidence="1">Belongs to the GppA/Ppx family.</text>
</comment>
<dbReference type="GO" id="GO:0006357">
    <property type="term" value="P:regulation of transcription by RNA polymerase II"/>
    <property type="evidence" value="ECO:0007669"/>
    <property type="project" value="TreeGrafter"/>
</dbReference>
<gene>
    <name evidence="3" type="ORF">CTDIVETGP_1352</name>
</gene>
<evidence type="ECO:0000256" key="1">
    <source>
        <dbReference type="ARBA" id="ARBA00007125"/>
    </source>
</evidence>
<evidence type="ECO:0000259" key="2">
    <source>
        <dbReference type="Pfam" id="PF21447"/>
    </source>
</evidence>
<dbReference type="EC" id="3.6.1.11" evidence="3"/>
<dbReference type="PANTHER" id="PTHR30005">
    <property type="entry name" value="EXOPOLYPHOSPHATASE"/>
    <property type="match status" value="1"/>
</dbReference>
<accession>W6NGV0</accession>
<feature type="domain" description="Ppx/GppA phosphatase C-terminal" evidence="2">
    <location>
        <begin position="13"/>
        <end position="165"/>
    </location>
</feature>